<keyword evidence="9" id="KW-1185">Reference proteome</keyword>
<dbReference type="Proteomes" id="UP001165065">
    <property type="component" value="Unassembled WGS sequence"/>
</dbReference>
<keyword evidence="5 7" id="KW-1133">Transmembrane helix</keyword>
<feature type="transmembrane region" description="Helical" evidence="7">
    <location>
        <begin position="296"/>
        <end position="318"/>
    </location>
</feature>
<feature type="transmembrane region" description="Helical" evidence="7">
    <location>
        <begin position="450"/>
        <end position="470"/>
    </location>
</feature>
<dbReference type="NCBIfam" id="NF037997">
    <property type="entry name" value="Na_Pi_symport"/>
    <property type="match status" value="1"/>
</dbReference>
<sequence>MTVKTINANPVPMEMTAVDADETSESYSLQNCIDALKAKDAASWRQTALRTCSLIFFLYFFLFFLDVMGGSFKVLGGCEAGAMFKGLDNPIAGLMTGIIATVLVQSSSTSTSIVVSLVGSDAMSVRVAIPVIMGANIGTSVTNTIVSFGQVNDDDQFERAFAGATVHDMFNYLTVLTLLPIELATRMLESMTDAMKPEDVSDDEKWEGPIKKWVGPLVKRLINANKDVIKDVAKGTYTCDELYAYVHDGDETNPDVVGKKGLIKCSNIYNPFTGEDTVEKICPEFYKEHASKADDMASGGVCLFISIIGLCVCLYALVKTLQSMVMASSTALIKKATNINPYFAIVIGIGVTLLVQSSSITTSVLTPLVGMDIIKLEAMLPLTLGANIGTTGTALLASMVSDKPEAVQIALCHLFFNIFGILVWFPVPYMRQFPLRAARQLGWFTRQYKLFPAVYILFMFVIFPGIFLGISQLFSTGGAYNVIGAFLLIVIALGVIRVIFFFVKQDGWTKVAEMLVKWQEDSDFKKNLKTKVEALEEKIALLENGGAVAVKAGATKI</sequence>
<evidence type="ECO:0000256" key="1">
    <source>
        <dbReference type="ARBA" id="ARBA00004651"/>
    </source>
</evidence>
<feature type="transmembrane region" description="Helical" evidence="7">
    <location>
        <begin position="91"/>
        <end position="115"/>
    </location>
</feature>
<dbReference type="OrthoDB" id="67833at2759"/>
<dbReference type="GO" id="GO:0044341">
    <property type="term" value="P:sodium-dependent phosphate transport"/>
    <property type="evidence" value="ECO:0007669"/>
    <property type="project" value="InterPro"/>
</dbReference>
<dbReference type="EMBL" id="BRYA01000093">
    <property type="protein sequence ID" value="GMI38888.1"/>
    <property type="molecule type" value="Genomic_DNA"/>
</dbReference>
<feature type="transmembrane region" description="Helical" evidence="7">
    <location>
        <begin position="342"/>
        <end position="366"/>
    </location>
</feature>
<feature type="transmembrane region" description="Helical" evidence="7">
    <location>
        <begin position="482"/>
        <end position="503"/>
    </location>
</feature>
<accession>A0A9W7L7Z4</accession>
<evidence type="ECO:0000256" key="4">
    <source>
        <dbReference type="ARBA" id="ARBA00022692"/>
    </source>
</evidence>
<feature type="transmembrane region" description="Helical" evidence="7">
    <location>
        <begin position="406"/>
        <end position="429"/>
    </location>
</feature>
<evidence type="ECO:0000313" key="9">
    <source>
        <dbReference type="Proteomes" id="UP001165065"/>
    </source>
</evidence>
<protein>
    <submittedName>
        <fullName evidence="8">Uncharacterized protein</fullName>
    </submittedName>
</protein>
<comment type="subcellular location">
    <subcellularLocation>
        <location evidence="1">Cell membrane</location>
        <topology evidence="1">Multi-pass membrane protein</topology>
    </subcellularLocation>
</comment>
<keyword evidence="3" id="KW-1003">Cell membrane</keyword>
<evidence type="ECO:0000313" key="8">
    <source>
        <dbReference type="EMBL" id="GMI38888.1"/>
    </source>
</evidence>
<evidence type="ECO:0000256" key="7">
    <source>
        <dbReference type="SAM" id="Phobius"/>
    </source>
</evidence>
<dbReference type="PANTHER" id="PTHR10010:SF46">
    <property type="entry name" value="SODIUM-DEPENDENT PHOSPHATE TRANSPORT PROTEIN 2B"/>
    <property type="match status" value="1"/>
</dbReference>
<reference evidence="9" key="1">
    <citation type="journal article" date="2023" name="Commun. Biol.">
        <title>Genome analysis of Parmales, the sister group of diatoms, reveals the evolutionary specialization of diatoms from phago-mixotrophs to photoautotrophs.</title>
        <authorList>
            <person name="Ban H."/>
            <person name="Sato S."/>
            <person name="Yoshikawa S."/>
            <person name="Yamada K."/>
            <person name="Nakamura Y."/>
            <person name="Ichinomiya M."/>
            <person name="Sato N."/>
            <person name="Blanc-Mathieu R."/>
            <person name="Endo H."/>
            <person name="Kuwata A."/>
            <person name="Ogata H."/>
        </authorList>
    </citation>
    <scope>NUCLEOTIDE SEQUENCE [LARGE SCALE GENOMIC DNA]</scope>
</reference>
<name>A0A9W7L7Z4_9STRA</name>
<gene>
    <name evidence="8" type="ORF">TrCOL_g3910</name>
</gene>
<dbReference type="InterPro" id="IPR003841">
    <property type="entry name" value="Na/Pi_transpt"/>
</dbReference>
<evidence type="ECO:0000256" key="6">
    <source>
        <dbReference type="ARBA" id="ARBA00023136"/>
    </source>
</evidence>
<feature type="transmembrane region" description="Helical" evidence="7">
    <location>
        <begin position="47"/>
        <end position="65"/>
    </location>
</feature>
<dbReference type="Pfam" id="PF02690">
    <property type="entry name" value="Na_Pi_cotrans"/>
    <property type="match status" value="2"/>
</dbReference>
<evidence type="ECO:0000256" key="5">
    <source>
        <dbReference type="ARBA" id="ARBA00022989"/>
    </source>
</evidence>
<dbReference type="PANTHER" id="PTHR10010">
    <property type="entry name" value="SOLUTE CARRIER FAMILY 34 SODIUM PHOSPHATE , MEMBER 2-RELATED"/>
    <property type="match status" value="1"/>
</dbReference>
<evidence type="ECO:0000256" key="2">
    <source>
        <dbReference type="ARBA" id="ARBA00005808"/>
    </source>
</evidence>
<feature type="transmembrane region" description="Helical" evidence="7">
    <location>
        <begin position="127"/>
        <end position="149"/>
    </location>
</feature>
<dbReference type="GO" id="GO:0005886">
    <property type="term" value="C:plasma membrane"/>
    <property type="evidence" value="ECO:0007669"/>
    <property type="project" value="UniProtKB-SubCell"/>
</dbReference>
<proteinExistence type="inferred from homology"/>
<organism evidence="8 9">
    <name type="scientific">Triparma columacea</name>
    <dbReference type="NCBI Taxonomy" id="722753"/>
    <lineage>
        <taxon>Eukaryota</taxon>
        <taxon>Sar</taxon>
        <taxon>Stramenopiles</taxon>
        <taxon>Ochrophyta</taxon>
        <taxon>Bolidophyceae</taxon>
        <taxon>Parmales</taxon>
        <taxon>Triparmaceae</taxon>
        <taxon>Triparma</taxon>
    </lineage>
</organism>
<dbReference type="GO" id="GO:0005436">
    <property type="term" value="F:sodium:phosphate symporter activity"/>
    <property type="evidence" value="ECO:0007669"/>
    <property type="project" value="InterPro"/>
</dbReference>
<comment type="caution">
    <text evidence="8">The sequence shown here is derived from an EMBL/GenBank/DDBJ whole genome shotgun (WGS) entry which is preliminary data.</text>
</comment>
<comment type="similarity">
    <text evidence="2">Belongs to the SLC34A transporter family.</text>
</comment>
<keyword evidence="4 7" id="KW-0812">Transmembrane</keyword>
<dbReference type="AlphaFoldDB" id="A0A9W7L7Z4"/>
<evidence type="ECO:0000256" key="3">
    <source>
        <dbReference type="ARBA" id="ARBA00022475"/>
    </source>
</evidence>
<keyword evidence="6 7" id="KW-0472">Membrane</keyword>